<dbReference type="PROSITE" id="PS51925">
    <property type="entry name" value="SWIB_MDM2"/>
    <property type="match status" value="1"/>
</dbReference>
<protein>
    <submittedName>
        <fullName evidence="3">SWI/SNF and RSC complex subunit Ssr3</fullName>
    </submittedName>
</protein>
<feature type="domain" description="DM2" evidence="2">
    <location>
        <begin position="217"/>
        <end position="294"/>
    </location>
</feature>
<comment type="caution">
    <text evidence="3">The sequence shown here is derived from an EMBL/GenBank/DDBJ whole genome shotgun (WGS) entry which is preliminary data.</text>
</comment>
<dbReference type="InParanoid" id="A0A1X2HSH9"/>
<dbReference type="GO" id="GO:0016586">
    <property type="term" value="C:RSC-type complex"/>
    <property type="evidence" value="ECO:0007669"/>
    <property type="project" value="EnsemblFungi"/>
</dbReference>
<dbReference type="GO" id="GO:0016514">
    <property type="term" value="C:SWI/SNF complex"/>
    <property type="evidence" value="ECO:0007669"/>
    <property type="project" value="EnsemblFungi"/>
</dbReference>
<dbReference type="SMART" id="SM00151">
    <property type="entry name" value="SWIB"/>
    <property type="match status" value="1"/>
</dbReference>
<evidence type="ECO:0000313" key="4">
    <source>
        <dbReference type="Proteomes" id="UP000242180"/>
    </source>
</evidence>
<feature type="compositionally biased region" description="Low complexity" evidence="1">
    <location>
        <begin position="13"/>
        <end position="23"/>
    </location>
</feature>
<evidence type="ECO:0000313" key="3">
    <source>
        <dbReference type="EMBL" id="ORZ02526.1"/>
    </source>
</evidence>
<dbReference type="InterPro" id="IPR036885">
    <property type="entry name" value="SWIB_MDM2_dom_sf"/>
</dbReference>
<reference evidence="3 4" key="1">
    <citation type="submission" date="2016-07" db="EMBL/GenBank/DDBJ databases">
        <title>Pervasive Adenine N6-methylation of Active Genes in Fungi.</title>
        <authorList>
            <consortium name="DOE Joint Genome Institute"/>
            <person name="Mondo S.J."/>
            <person name="Dannebaum R.O."/>
            <person name="Kuo R.C."/>
            <person name="Labutti K."/>
            <person name="Haridas S."/>
            <person name="Kuo A."/>
            <person name="Salamov A."/>
            <person name="Ahrendt S.R."/>
            <person name="Lipzen A."/>
            <person name="Sullivan W."/>
            <person name="Andreopoulos W.B."/>
            <person name="Clum A."/>
            <person name="Lindquist E."/>
            <person name="Daum C."/>
            <person name="Ramamoorthy G.K."/>
            <person name="Gryganskyi A."/>
            <person name="Culley D."/>
            <person name="Magnuson J.K."/>
            <person name="James T.Y."/>
            <person name="O'Malley M.A."/>
            <person name="Stajich J.E."/>
            <person name="Spatafora J.W."/>
            <person name="Visel A."/>
            <person name="Grigoriev I.V."/>
        </authorList>
    </citation>
    <scope>NUCLEOTIDE SEQUENCE [LARGE SCALE GENOMIC DNA]</scope>
    <source>
        <strain evidence="3 4">NRRL 2496</strain>
    </source>
</reference>
<dbReference type="OrthoDB" id="10263741at2759"/>
<sequence length="443" mass="51208">MSQPPPPAPPPAQAGAIPPQQLPNQPMQYRKRPSEADSLSKHIKKKRPTDRNMPPKIEAFVPESKLYTELTEFEKKLDATIMRKRLDIQEALGKPTKTRRTLRIFVSNTAADQTAQNGDDENAFDLNSGNAPSWTLKIEGRLLDPPIPTKKAQPVQKFTSFFRSILVEMDRDPKMYRDGSNVVEWHKQANAPEYDGVEINRRGDTNVKVRIVLDPEYIPQKYKLNPALADLLDMKLETKPQIIMGLWNYVKNNKLQDAEDKRLIRCDPRLQQLFGVPQIHFAQLPDLINHHLSRPDPIVINYTIRVDKEFHQSAQAYDLDVELDSVVRTKMMQTVAATQTQKEIMQLDDKIVQCVQSINNSKIKRDFLMQFAQHPVEFINKWIASQARDLEVILGETKVNLEEMRQTDFYKQPWVKEAVFHYLTAKTQQRMQELLNTQRAPPQ</sequence>
<accession>A0A1X2HSH9</accession>
<evidence type="ECO:0000256" key="1">
    <source>
        <dbReference type="SAM" id="MobiDB-lite"/>
    </source>
</evidence>
<proteinExistence type="predicted"/>
<keyword evidence="4" id="KW-1185">Reference proteome</keyword>
<feature type="region of interest" description="Disordered" evidence="1">
    <location>
        <begin position="1"/>
        <end position="55"/>
    </location>
</feature>
<dbReference type="Gene3D" id="1.10.245.10">
    <property type="entry name" value="SWIB/MDM2 domain"/>
    <property type="match status" value="1"/>
</dbReference>
<dbReference type="SUPFAM" id="SSF47592">
    <property type="entry name" value="SWIB/MDM2 domain"/>
    <property type="match status" value="1"/>
</dbReference>
<dbReference type="InterPro" id="IPR019835">
    <property type="entry name" value="SWIB_domain"/>
</dbReference>
<dbReference type="CDD" id="cd10568">
    <property type="entry name" value="SWIB_like"/>
    <property type="match status" value="1"/>
</dbReference>
<gene>
    <name evidence="3" type="ORF">BCR43DRAFT_481682</name>
</gene>
<evidence type="ECO:0000259" key="2">
    <source>
        <dbReference type="PROSITE" id="PS51925"/>
    </source>
</evidence>
<dbReference type="Pfam" id="PF02201">
    <property type="entry name" value="SWIB"/>
    <property type="match status" value="1"/>
</dbReference>
<dbReference type="FunCoup" id="A0A1X2HSH9">
    <property type="interactions" value="578"/>
</dbReference>
<dbReference type="OMA" id="NFRCNEP"/>
<dbReference type="STRING" id="13706.A0A1X2HSH9"/>
<dbReference type="InterPro" id="IPR003121">
    <property type="entry name" value="SWIB_MDM2_domain"/>
</dbReference>
<dbReference type="PANTHER" id="PTHR13844">
    <property type="entry name" value="SWI/SNF-RELATED MATRIX-ASSOCIATED ACTIN-DEPENDENT REGULATOR OF CHROMATIN SUBFAMILY D"/>
    <property type="match status" value="1"/>
</dbReference>
<dbReference type="AlphaFoldDB" id="A0A1X2HSH9"/>
<dbReference type="EMBL" id="MCGN01000001">
    <property type="protein sequence ID" value="ORZ02526.1"/>
    <property type="molecule type" value="Genomic_DNA"/>
</dbReference>
<dbReference type="Proteomes" id="UP000242180">
    <property type="component" value="Unassembled WGS sequence"/>
</dbReference>
<name>A0A1X2HSH9_SYNRA</name>
<feature type="compositionally biased region" description="Pro residues" evidence="1">
    <location>
        <begin position="1"/>
        <end position="12"/>
    </location>
</feature>
<organism evidence="3 4">
    <name type="scientific">Syncephalastrum racemosum</name>
    <name type="common">Filamentous fungus</name>
    <dbReference type="NCBI Taxonomy" id="13706"/>
    <lineage>
        <taxon>Eukaryota</taxon>
        <taxon>Fungi</taxon>
        <taxon>Fungi incertae sedis</taxon>
        <taxon>Mucoromycota</taxon>
        <taxon>Mucoromycotina</taxon>
        <taxon>Mucoromycetes</taxon>
        <taxon>Mucorales</taxon>
        <taxon>Syncephalastraceae</taxon>
        <taxon>Syncephalastrum</taxon>
    </lineage>
</organism>